<evidence type="ECO:0000256" key="1">
    <source>
        <dbReference type="SAM" id="MobiDB-lite"/>
    </source>
</evidence>
<sequence length="477" mass="54303">MKKKLIVFILLGLLGISLGVQSVTQAEDVEQVTEPVVEEVVDESIDGEASDSMETGKPKRSLAQSNETRTIELQKFYIETTDGAADSVSVPFPNTNYKLHYSKDGKETFLSEGVTNEKGEILNFKLEGIPSEGAALRVRYYLGNENRGFVQKFNKNHYGFVFTLRLIDHKQTINYINTKARFGNTVDPDSYFYNFQAARINCYFDQAVTEYTEAVKQANQLLPESSRFELKPINMNFEKGKHIGGSAFCRRGYDQSGVSDIVIGNHSTGIYTDYYLKRVVMHEWTHWNMYQATGMPGGVYEDHYSFNPNPQTSYKEGWAIFVADMFRKNYENEKHDKVVQTVEYNRFYGKSVNLTVYHVLYDLLDTGTNDESFSVSQRYLDEELSDQETRQLNLGMLHTAMVESKATTLQGLLNYLENKYVLTASDKEKFAQLLEVNGLSRDGNFTLDGDGNPLAAPMMVPVITEEVDVWENESDDF</sequence>
<gene>
    <name evidence="3" type="ORF">UAU_04167</name>
</gene>
<evidence type="ECO:0000256" key="2">
    <source>
        <dbReference type="SAM" id="SignalP"/>
    </source>
</evidence>
<accession>R2SMT8</accession>
<feature type="chain" id="PRO_5038878646" description="Peptidase MA-like domain-containing protein" evidence="2">
    <location>
        <begin position="23"/>
        <end position="477"/>
    </location>
</feature>
<reference evidence="3 4" key="1">
    <citation type="submission" date="2013-02" db="EMBL/GenBank/DDBJ databases">
        <title>The Genome Sequence of Enterococcus pallens BAA-351.</title>
        <authorList>
            <consortium name="The Broad Institute Genome Sequencing Platform"/>
            <consortium name="The Broad Institute Genome Sequencing Center for Infectious Disease"/>
            <person name="Earl A.M."/>
            <person name="Gilmore M.S."/>
            <person name="Lebreton F."/>
            <person name="Walker B."/>
            <person name="Young S.K."/>
            <person name="Zeng Q."/>
            <person name="Gargeya S."/>
            <person name="Fitzgerald M."/>
            <person name="Haas B."/>
            <person name="Abouelleil A."/>
            <person name="Alvarado L."/>
            <person name="Arachchi H.M."/>
            <person name="Berlin A.M."/>
            <person name="Chapman S.B."/>
            <person name="Dewar J."/>
            <person name="Goldberg J."/>
            <person name="Griggs A."/>
            <person name="Gujja S."/>
            <person name="Hansen M."/>
            <person name="Howarth C."/>
            <person name="Imamovic A."/>
            <person name="Larimer J."/>
            <person name="McCowan C."/>
            <person name="Murphy C."/>
            <person name="Neiman D."/>
            <person name="Pearson M."/>
            <person name="Priest M."/>
            <person name="Roberts A."/>
            <person name="Saif S."/>
            <person name="Shea T."/>
            <person name="Sisk P."/>
            <person name="Sykes S."/>
            <person name="Wortman J."/>
            <person name="Nusbaum C."/>
            <person name="Birren B."/>
        </authorList>
    </citation>
    <scope>NUCLEOTIDE SEQUENCE [LARGE SCALE GENOMIC DNA]</scope>
    <source>
        <strain evidence="3 4">ATCC BAA-351</strain>
    </source>
</reference>
<evidence type="ECO:0008006" key="5">
    <source>
        <dbReference type="Google" id="ProtNLM"/>
    </source>
</evidence>
<dbReference type="Proteomes" id="UP000013782">
    <property type="component" value="Unassembled WGS sequence"/>
</dbReference>
<name>R2SMT8_9ENTE</name>
<feature type="signal peptide" evidence="2">
    <location>
        <begin position="1"/>
        <end position="22"/>
    </location>
</feature>
<dbReference type="AlphaFoldDB" id="R2SMT8"/>
<proteinExistence type="predicted"/>
<keyword evidence="2" id="KW-0732">Signal</keyword>
<dbReference type="STRING" id="160454.RV10_GL005106"/>
<dbReference type="HOGENOM" id="CLU_672204_0_0_9"/>
<comment type="caution">
    <text evidence="3">The sequence shown here is derived from an EMBL/GenBank/DDBJ whole genome shotgun (WGS) entry which is preliminary data.</text>
</comment>
<protein>
    <recommendedName>
        <fullName evidence="5">Peptidase MA-like domain-containing protein</fullName>
    </recommendedName>
</protein>
<dbReference type="EMBL" id="AJAQ01000038">
    <property type="protein sequence ID" value="EOH89559.1"/>
    <property type="molecule type" value="Genomic_DNA"/>
</dbReference>
<feature type="region of interest" description="Disordered" evidence="1">
    <location>
        <begin position="43"/>
        <end position="65"/>
    </location>
</feature>
<dbReference type="PATRIC" id="fig|1158607.3.peg.4146"/>
<keyword evidence="4" id="KW-1185">Reference proteome</keyword>
<dbReference type="RefSeq" id="WP_010759112.1">
    <property type="nucleotide sequence ID" value="NZ_ASWD01000011.1"/>
</dbReference>
<organism evidence="3 4">
    <name type="scientific">Enterococcus pallens ATCC BAA-351</name>
    <dbReference type="NCBI Taxonomy" id="1158607"/>
    <lineage>
        <taxon>Bacteria</taxon>
        <taxon>Bacillati</taxon>
        <taxon>Bacillota</taxon>
        <taxon>Bacilli</taxon>
        <taxon>Lactobacillales</taxon>
        <taxon>Enterococcaceae</taxon>
        <taxon>Enterococcus</taxon>
    </lineage>
</organism>
<evidence type="ECO:0000313" key="3">
    <source>
        <dbReference type="EMBL" id="EOH89559.1"/>
    </source>
</evidence>
<evidence type="ECO:0000313" key="4">
    <source>
        <dbReference type="Proteomes" id="UP000013782"/>
    </source>
</evidence>